<dbReference type="PANTHER" id="PTHR30111:SF1">
    <property type="entry name" value="33 KDA CHAPERONIN"/>
    <property type="match status" value="1"/>
</dbReference>
<comment type="subcellular location">
    <subcellularLocation>
        <location evidence="6">Cytoplasm</location>
    </subcellularLocation>
</comment>
<dbReference type="AlphaFoldDB" id="A0A9D1SY73"/>
<dbReference type="GO" id="GO:0042026">
    <property type="term" value="P:protein refolding"/>
    <property type="evidence" value="ECO:0007669"/>
    <property type="project" value="TreeGrafter"/>
</dbReference>
<dbReference type="Pfam" id="PF01430">
    <property type="entry name" value="HSP33"/>
    <property type="match status" value="1"/>
</dbReference>
<evidence type="ECO:0000256" key="3">
    <source>
        <dbReference type="ARBA" id="ARBA00023157"/>
    </source>
</evidence>
<dbReference type="InterPro" id="IPR000397">
    <property type="entry name" value="Heat_shock_Hsp33"/>
</dbReference>
<reference evidence="7" key="1">
    <citation type="submission" date="2020-10" db="EMBL/GenBank/DDBJ databases">
        <authorList>
            <person name="Gilroy R."/>
        </authorList>
    </citation>
    <scope>NUCLEOTIDE SEQUENCE</scope>
    <source>
        <strain evidence="7">23406</strain>
    </source>
</reference>
<evidence type="ECO:0000256" key="5">
    <source>
        <dbReference type="ARBA" id="ARBA00023284"/>
    </source>
</evidence>
<comment type="caution">
    <text evidence="7">The sequence shown here is derived from an EMBL/GenBank/DDBJ whole genome shotgun (WGS) entry which is preliminary data.</text>
</comment>
<comment type="PTM">
    <text evidence="6">Under oxidizing conditions two disulfide bonds are formed involving the reactive cysteines. Under reducing conditions zinc is bound to the reactive cysteines and the protein is inactive.</text>
</comment>
<name>A0A9D1SY73_9FIRM</name>
<accession>A0A9D1SY73</accession>
<dbReference type="PANTHER" id="PTHR30111">
    <property type="entry name" value="33 KDA CHAPERONIN"/>
    <property type="match status" value="1"/>
</dbReference>
<keyword evidence="2 6" id="KW-0862">Zinc</keyword>
<dbReference type="Gene3D" id="3.90.1280.10">
    <property type="entry name" value="HSP33 redox switch-like"/>
    <property type="match status" value="1"/>
</dbReference>
<keyword evidence="4 6" id="KW-0143">Chaperone</keyword>
<evidence type="ECO:0000256" key="6">
    <source>
        <dbReference type="HAMAP-Rule" id="MF_00117"/>
    </source>
</evidence>
<dbReference type="EMBL" id="DVOH01000044">
    <property type="protein sequence ID" value="HIV00612.1"/>
    <property type="molecule type" value="Genomic_DNA"/>
</dbReference>
<protein>
    <recommendedName>
        <fullName evidence="6">33 kDa chaperonin</fullName>
    </recommendedName>
    <alternativeName>
        <fullName evidence="6">Heat shock protein 33 homolog</fullName>
        <shortName evidence="6">HSP33</shortName>
    </alternativeName>
</protein>
<dbReference type="SUPFAM" id="SSF64397">
    <property type="entry name" value="Hsp33 domain"/>
    <property type="match status" value="1"/>
</dbReference>
<dbReference type="Gene3D" id="3.55.30.10">
    <property type="entry name" value="Hsp33 domain"/>
    <property type="match status" value="1"/>
</dbReference>
<dbReference type="PIRSF" id="PIRSF005261">
    <property type="entry name" value="Heat_shock_Hsp33"/>
    <property type="match status" value="1"/>
</dbReference>
<evidence type="ECO:0000313" key="7">
    <source>
        <dbReference type="EMBL" id="HIV00612.1"/>
    </source>
</evidence>
<dbReference type="InterPro" id="IPR016153">
    <property type="entry name" value="Heat_shock_Hsp33_N"/>
</dbReference>
<keyword evidence="5 6" id="KW-0676">Redox-active center</keyword>
<sequence length="287" mass="30547">MDRIIKAVIFDGQARASVLDTTDAVNRLIAIHRLSPLSAAALGRTITAGAYISANLKGKGDRFNMIVDGGGPLGKIVVAGESGGTVKGFVEHPAIELPPKNGKLDVGGAVGKEGFLTLIKDLGLKEPYVGRSPLVTGEIAEDFASYLLHSEGIASAVALGVLTDCNGCKAAGGVIVEALPSADENTLVMLEDIVRNFTSVSALLSEKSAEEIMDFYFGHLHCEVLDTEPIRLFCNCAEKVEGIVAGLGRQEAESIIKEQGKIEINCDYCRSQYVYTEKDLDRIFADD</sequence>
<dbReference type="GO" id="GO:0044183">
    <property type="term" value="F:protein folding chaperone"/>
    <property type="evidence" value="ECO:0007669"/>
    <property type="project" value="TreeGrafter"/>
</dbReference>
<feature type="disulfide bond" description="Redox-active" evidence="6">
    <location>
        <begin position="234"/>
        <end position="236"/>
    </location>
</feature>
<evidence type="ECO:0000313" key="8">
    <source>
        <dbReference type="Proteomes" id="UP000886891"/>
    </source>
</evidence>
<reference evidence="7" key="2">
    <citation type="journal article" date="2021" name="PeerJ">
        <title>Extensive microbial diversity within the chicken gut microbiome revealed by metagenomics and culture.</title>
        <authorList>
            <person name="Gilroy R."/>
            <person name="Ravi A."/>
            <person name="Getino M."/>
            <person name="Pursley I."/>
            <person name="Horton D.L."/>
            <person name="Alikhan N.F."/>
            <person name="Baker D."/>
            <person name="Gharbi K."/>
            <person name="Hall N."/>
            <person name="Watson M."/>
            <person name="Adriaenssens E.M."/>
            <person name="Foster-Nyarko E."/>
            <person name="Jarju S."/>
            <person name="Secka A."/>
            <person name="Antonio M."/>
            <person name="Oren A."/>
            <person name="Chaudhuri R.R."/>
            <person name="La Ragione R."/>
            <person name="Hildebrand F."/>
            <person name="Pallen M.J."/>
        </authorList>
    </citation>
    <scope>NUCLEOTIDE SEQUENCE</scope>
    <source>
        <strain evidence="7">23406</strain>
    </source>
</reference>
<organism evidence="7 8">
    <name type="scientific">Candidatus Stercoripulliclostridium merdipullorum</name>
    <dbReference type="NCBI Taxonomy" id="2840952"/>
    <lineage>
        <taxon>Bacteria</taxon>
        <taxon>Bacillati</taxon>
        <taxon>Bacillota</taxon>
        <taxon>Clostridia</taxon>
        <taxon>Eubacteriales</taxon>
        <taxon>Candidatus Stercoripulliclostridium</taxon>
    </lineage>
</organism>
<keyword evidence="1 6" id="KW-0963">Cytoplasm</keyword>
<dbReference type="HAMAP" id="MF_00117">
    <property type="entry name" value="HslO"/>
    <property type="match status" value="1"/>
</dbReference>
<evidence type="ECO:0000256" key="2">
    <source>
        <dbReference type="ARBA" id="ARBA00022833"/>
    </source>
</evidence>
<dbReference type="Proteomes" id="UP000886891">
    <property type="component" value="Unassembled WGS sequence"/>
</dbReference>
<evidence type="ECO:0000256" key="4">
    <source>
        <dbReference type="ARBA" id="ARBA00023186"/>
    </source>
</evidence>
<dbReference type="NCBIfam" id="NF001033">
    <property type="entry name" value="PRK00114.1"/>
    <property type="match status" value="1"/>
</dbReference>
<gene>
    <name evidence="6 7" type="primary">hslO</name>
    <name evidence="7" type="ORF">IAB14_05840</name>
</gene>
<evidence type="ECO:0000256" key="1">
    <source>
        <dbReference type="ARBA" id="ARBA00022490"/>
    </source>
</evidence>
<keyword evidence="3 6" id="KW-1015">Disulfide bond</keyword>
<dbReference type="SUPFAM" id="SSF118352">
    <property type="entry name" value="HSP33 redox switch-like"/>
    <property type="match status" value="1"/>
</dbReference>
<feature type="disulfide bond" description="Redox-active" evidence="6">
    <location>
        <begin position="266"/>
        <end position="269"/>
    </location>
</feature>
<comment type="function">
    <text evidence="6">Redox regulated molecular chaperone. Protects both thermally unfolding and oxidatively damaged proteins from irreversible aggregation. Plays an important role in the bacterial defense system toward oxidative stress.</text>
</comment>
<dbReference type="GO" id="GO:0005737">
    <property type="term" value="C:cytoplasm"/>
    <property type="evidence" value="ECO:0007669"/>
    <property type="project" value="UniProtKB-SubCell"/>
</dbReference>
<comment type="similarity">
    <text evidence="6">Belongs to the HSP33 family.</text>
</comment>
<dbReference type="InterPro" id="IPR016154">
    <property type="entry name" value="Heat_shock_Hsp33_C"/>
</dbReference>
<proteinExistence type="inferred from homology"/>
<dbReference type="GO" id="GO:0051082">
    <property type="term" value="F:unfolded protein binding"/>
    <property type="evidence" value="ECO:0007669"/>
    <property type="project" value="UniProtKB-UniRule"/>
</dbReference>